<feature type="compositionally biased region" description="Low complexity" evidence="1">
    <location>
        <begin position="36"/>
        <end position="47"/>
    </location>
</feature>
<dbReference type="RefSeq" id="XP_040654122.1">
    <property type="nucleotide sequence ID" value="XM_040804018.1"/>
</dbReference>
<dbReference type="AlphaFoldDB" id="A0A151GCE6"/>
<organism evidence="2 3">
    <name type="scientific">Drechmeria coniospora</name>
    <name type="common">Nematophagous fungus</name>
    <name type="synonym">Meria coniospora</name>
    <dbReference type="NCBI Taxonomy" id="98403"/>
    <lineage>
        <taxon>Eukaryota</taxon>
        <taxon>Fungi</taxon>
        <taxon>Dikarya</taxon>
        <taxon>Ascomycota</taxon>
        <taxon>Pezizomycotina</taxon>
        <taxon>Sordariomycetes</taxon>
        <taxon>Hypocreomycetidae</taxon>
        <taxon>Hypocreales</taxon>
        <taxon>Ophiocordycipitaceae</taxon>
        <taxon>Drechmeria</taxon>
    </lineage>
</organism>
<reference evidence="2 3" key="1">
    <citation type="journal article" date="2016" name="Sci. Rep.">
        <title>Insights into Adaptations to a Near-Obligate Nematode Endoparasitic Lifestyle from the Finished Genome of Drechmeria coniospora.</title>
        <authorList>
            <person name="Zhang L."/>
            <person name="Zhou Z."/>
            <person name="Guo Q."/>
            <person name="Fokkens L."/>
            <person name="Miskei M."/>
            <person name="Pocsi I."/>
            <person name="Zhang W."/>
            <person name="Chen M."/>
            <person name="Wang L."/>
            <person name="Sun Y."/>
            <person name="Donzelli B.G."/>
            <person name="Gibson D.M."/>
            <person name="Nelson D.R."/>
            <person name="Luo J.G."/>
            <person name="Rep M."/>
            <person name="Liu H."/>
            <person name="Yang S."/>
            <person name="Wang J."/>
            <person name="Krasnoff S.B."/>
            <person name="Xu Y."/>
            <person name="Molnar I."/>
            <person name="Lin M."/>
        </authorList>
    </citation>
    <scope>NUCLEOTIDE SEQUENCE [LARGE SCALE GENOMIC DNA]</scope>
    <source>
        <strain evidence="2 3">ARSEF 6962</strain>
    </source>
</reference>
<feature type="region of interest" description="Disordered" evidence="1">
    <location>
        <begin position="24"/>
        <end position="56"/>
    </location>
</feature>
<keyword evidence="3" id="KW-1185">Reference proteome</keyword>
<dbReference type="EMBL" id="LAYC01000003">
    <property type="protein sequence ID" value="KYK54770.1"/>
    <property type="molecule type" value="Genomic_DNA"/>
</dbReference>
<evidence type="ECO:0000313" key="3">
    <source>
        <dbReference type="Proteomes" id="UP000076580"/>
    </source>
</evidence>
<name>A0A151GCE6_DRECN</name>
<comment type="caution">
    <text evidence="2">The sequence shown here is derived from an EMBL/GenBank/DDBJ whole genome shotgun (WGS) entry which is preliminary data.</text>
</comment>
<protein>
    <submittedName>
        <fullName evidence="2">Uncharacterized protein</fullName>
    </submittedName>
</protein>
<dbReference type="Proteomes" id="UP000076580">
    <property type="component" value="Chromosome 03"/>
</dbReference>
<dbReference type="GeneID" id="63719373"/>
<accession>A0A151GCE6</accession>
<dbReference type="InParanoid" id="A0A151GCE6"/>
<gene>
    <name evidence="2" type="ORF">DCS_06730</name>
</gene>
<sequence>MLCSKLACVPTSTLMTDVSVSASKGVPVPRRGADVTSAPAASRTSSAFGFERPGGVPKSRVAAAEIPAPARISRQRSRTARVGARATGTLAASRFLPEGEAESSVGCAFRHAESSVHPSIHPSFLPSRQLRVLTWQQRL</sequence>
<evidence type="ECO:0000256" key="1">
    <source>
        <dbReference type="SAM" id="MobiDB-lite"/>
    </source>
</evidence>
<evidence type="ECO:0000313" key="2">
    <source>
        <dbReference type="EMBL" id="KYK54770.1"/>
    </source>
</evidence>
<proteinExistence type="predicted"/>